<sequence>MRRTLIALAFVPLFGAVGCHHDKYNLTAKFEEDYVLPPDEARFNNPPEAGYKRPAKKKNDDIRNSPGLGSNGGSALGAGAGGSGPNGFNSNGVPGR</sequence>
<dbReference type="PROSITE" id="PS51257">
    <property type="entry name" value="PROKAR_LIPOPROTEIN"/>
    <property type="match status" value="1"/>
</dbReference>
<proteinExistence type="predicted"/>
<feature type="compositionally biased region" description="Gly residues" evidence="1">
    <location>
        <begin position="69"/>
        <end position="85"/>
    </location>
</feature>
<accession>A0A5C1A9U7</accession>
<dbReference type="Proteomes" id="UP000324974">
    <property type="component" value="Chromosome"/>
</dbReference>
<dbReference type="EMBL" id="CP042425">
    <property type="protein sequence ID" value="QEL14963.1"/>
    <property type="molecule type" value="Genomic_DNA"/>
</dbReference>
<feature type="compositionally biased region" description="Low complexity" evidence="1">
    <location>
        <begin position="86"/>
        <end position="96"/>
    </location>
</feature>
<evidence type="ECO:0000256" key="1">
    <source>
        <dbReference type="SAM" id="MobiDB-lite"/>
    </source>
</evidence>
<organism evidence="2 3">
    <name type="scientific">Limnoglobus roseus</name>
    <dbReference type="NCBI Taxonomy" id="2598579"/>
    <lineage>
        <taxon>Bacteria</taxon>
        <taxon>Pseudomonadati</taxon>
        <taxon>Planctomycetota</taxon>
        <taxon>Planctomycetia</taxon>
        <taxon>Gemmatales</taxon>
        <taxon>Gemmataceae</taxon>
        <taxon>Limnoglobus</taxon>
    </lineage>
</organism>
<reference evidence="3" key="1">
    <citation type="submission" date="2019-08" db="EMBL/GenBank/DDBJ databases">
        <title>Limnoglobus roseus gen. nov., sp. nov., a novel freshwater planctomycete with a giant genome from the family Gemmataceae.</title>
        <authorList>
            <person name="Kulichevskaya I.S."/>
            <person name="Naumoff D.G."/>
            <person name="Miroshnikov K."/>
            <person name="Ivanova A."/>
            <person name="Philippov D.A."/>
            <person name="Hakobyan A."/>
            <person name="Rijpstra I.C."/>
            <person name="Sinninghe Damste J.S."/>
            <person name="Liesack W."/>
            <person name="Dedysh S.N."/>
        </authorList>
    </citation>
    <scope>NUCLEOTIDE SEQUENCE [LARGE SCALE GENOMIC DNA]</scope>
    <source>
        <strain evidence="3">PX52</strain>
    </source>
</reference>
<keyword evidence="3" id="KW-1185">Reference proteome</keyword>
<feature type="region of interest" description="Disordered" evidence="1">
    <location>
        <begin position="38"/>
        <end position="96"/>
    </location>
</feature>
<evidence type="ECO:0000313" key="3">
    <source>
        <dbReference type="Proteomes" id="UP000324974"/>
    </source>
</evidence>
<name>A0A5C1A9U7_9BACT</name>
<dbReference type="KEGG" id="lrs:PX52LOC_01866"/>
<protein>
    <submittedName>
        <fullName evidence="2">Uncharacterized protein</fullName>
    </submittedName>
</protein>
<dbReference type="RefSeq" id="WP_149109817.1">
    <property type="nucleotide sequence ID" value="NZ_CP042425.1"/>
</dbReference>
<evidence type="ECO:0000313" key="2">
    <source>
        <dbReference type="EMBL" id="QEL14963.1"/>
    </source>
</evidence>
<dbReference type="AlphaFoldDB" id="A0A5C1A9U7"/>
<dbReference type="OrthoDB" id="10001061at2"/>
<gene>
    <name evidence="2" type="ORF">PX52LOC_01866</name>
</gene>